<dbReference type="InterPro" id="IPR019489">
    <property type="entry name" value="Clp_ATPase_C"/>
</dbReference>
<evidence type="ECO:0000256" key="2">
    <source>
        <dbReference type="ARBA" id="ARBA00008675"/>
    </source>
</evidence>
<comment type="subunit">
    <text evidence="9">Homohexamer. The oligomerization is ATP-dependent.</text>
</comment>
<comment type="function">
    <text evidence="12">Part of a stress-induced multi-chaperone system, it is involved in the recovery of the cell from heat-induced damage, in cooperation with DnaK, DnaJ and GrpE.</text>
</comment>
<dbReference type="SMART" id="SM01086">
    <property type="entry name" value="ClpB_D2-small"/>
    <property type="match status" value="1"/>
</dbReference>
<evidence type="ECO:0000256" key="11">
    <source>
        <dbReference type="RuleBase" id="RU004432"/>
    </source>
</evidence>
<dbReference type="GO" id="GO:0016887">
    <property type="term" value="F:ATP hydrolysis activity"/>
    <property type="evidence" value="ECO:0007669"/>
    <property type="project" value="InterPro"/>
</dbReference>
<dbReference type="Gene3D" id="1.10.1780.10">
    <property type="entry name" value="Clp, N-terminal domain"/>
    <property type="match status" value="1"/>
</dbReference>
<accession>A0A4V3Z682</accession>
<dbReference type="Gene3D" id="1.10.8.60">
    <property type="match status" value="1"/>
</dbReference>
<dbReference type="Pfam" id="PF07724">
    <property type="entry name" value="AAA_2"/>
    <property type="match status" value="1"/>
</dbReference>
<keyword evidence="12" id="KW-0963">Cytoplasm</keyword>
<keyword evidence="5 11" id="KW-0067">ATP-binding</keyword>
<dbReference type="InterPro" id="IPR041546">
    <property type="entry name" value="ClpA/ClpB_AAA_lid"/>
</dbReference>
<evidence type="ECO:0000259" key="13">
    <source>
        <dbReference type="PROSITE" id="PS51903"/>
    </source>
</evidence>
<gene>
    <name evidence="12 14" type="primary">clpB</name>
    <name evidence="14" type="ORF">E8P82_00595</name>
</gene>
<evidence type="ECO:0000313" key="14">
    <source>
        <dbReference type="EMBL" id="THJ68449.1"/>
    </source>
</evidence>
<keyword evidence="3 10" id="KW-0677">Repeat</keyword>
<dbReference type="CDD" id="cd00009">
    <property type="entry name" value="AAA"/>
    <property type="match status" value="1"/>
</dbReference>
<keyword evidence="15" id="KW-1185">Reference proteome</keyword>
<name>A0A4V3Z682_9MICC</name>
<dbReference type="InterPro" id="IPR001270">
    <property type="entry name" value="ClpA/B"/>
</dbReference>
<dbReference type="SMART" id="SM00382">
    <property type="entry name" value="AAA"/>
    <property type="match status" value="2"/>
</dbReference>
<dbReference type="PROSITE" id="PS00870">
    <property type="entry name" value="CLPAB_1"/>
    <property type="match status" value="1"/>
</dbReference>
<dbReference type="InterPro" id="IPR028299">
    <property type="entry name" value="ClpA/B_CS2"/>
</dbReference>
<dbReference type="GO" id="GO:0005524">
    <property type="term" value="F:ATP binding"/>
    <property type="evidence" value="ECO:0007669"/>
    <property type="project" value="UniProtKB-UniRule"/>
</dbReference>
<reference evidence="14 15" key="1">
    <citation type="submission" date="2019-04" db="EMBL/GenBank/DDBJ databases">
        <authorList>
            <person name="Liu Q."/>
            <person name="Xin Y.-H."/>
        </authorList>
    </citation>
    <scope>NUCLEOTIDE SEQUENCE [LARGE SCALE GENOMIC DNA]</scope>
    <source>
        <strain evidence="14 15">AM23</strain>
    </source>
</reference>
<dbReference type="NCBIfam" id="TIGR03346">
    <property type="entry name" value="chaperone_ClpB"/>
    <property type="match status" value="1"/>
</dbReference>
<dbReference type="EMBL" id="SSWH01000001">
    <property type="protein sequence ID" value="THJ68449.1"/>
    <property type="molecule type" value="Genomic_DNA"/>
</dbReference>
<dbReference type="PANTHER" id="PTHR11638:SF18">
    <property type="entry name" value="HEAT SHOCK PROTEIN 104"/>
    <property type="match status" value="1"/>
</dbReference>
<dbReference type="PROSITE" id="PS00871">
    <property type="entry name" value="CLPAB_2"/>
    <property type="match status" value="1"/>
</dbReference>
<dbReference type="FunFam" id="3.40.50.300:FF:000120">
    <property type="entry name" value="ATP-dependent chaperone ClpB"/>
    <property type="match status" value="1"/>
</dbReference>
<proteinExistence type="inferred from homology"/>
<protein>
    <recommendedName>
        <fullName evidence="12">Chaperone protein ClpB</fullName>
    </recommendedName>
</protein>
<evidence type="ECO:0000256" key="8">
    <source>
        <dbReference type="ARBA" id="ARBA00023186"/>
    </source>
</evidence>
<dbReference type="GO" id="GO:0005737">
    <property type="term" value="C:cytoplasm"/>
    <property type="evidence" value="ECO:0007669"/>
    <property type="project" value="UniProtKB-SubCell"/>
</dbReference>
<evidence type="ECO:0000256" key="4">
    <source>
        <dbReference type="ARBA" id="ARBA00022741"/>
    </source>
</evidence>
<evidence type="ECO:0000256" key="1">
    <source>
        <dbReference type="ARBA" id="ARBA00004496"/>
    </source>
</evidence>
<organism evidence="14 15">
    <name type="scientific">Arthrobacter echini</name>
    <dbReference type="NCBI Taxonomy" id="1529066"/>
    <lineage>
        <taxon>Bacteria</taxon>
        <taxon>Bacillati</taxon>
        <taxon>Actinomycetota</taxon>
        <taxon>Actinomycetes</taxon>
        <taxon>Micrococcales</taxon>
        <taxon>Micrococcaceae</taxon>
        <taxon>Arthrobacter</taxon>
    </lineage>
</organism>
<evidence type="ECO:0000256" key="5">
    <source>
        <dbReference type="ARBA" id="ARBA00022840"/>
    </source>
</evidence>
<comment type="subunit">
    <text evidence="12">Homohexamer; The oligomerization is ATP-dependent.</text>
</comment>
<dbReference type="Proteomes" id="UP000305233">
    <property type="component" value="Unassembled WGS sequence"/>
</dbReference>
<dbReference type="Pfam" id="PF17871">
    <property type="entry name" value="AAA_lid_9"/>
    <property type="match status" value="1"/>
</dbReference>
<comment type="caution">
    <text evidence="14">The sequence shown here is derived from an EMBL/GenBank/DDBJ whole genome shotgun (WGS) entry which is preliminary data.</text>
</comment>
<feature type="coiled-coil region" evidence="12">
    <location>
        <begin position="412"/>
        <end position="492"/>
    </location>
</feature>
<dbReference type="InterPro" id="IPR003593">
    <property type="entry name" value="AAA+_ATPase"/>
</dbReference>
<dbReference type="GO" id="GO:0034605">
    <property type="term" value="P:cellular response to heat"/>
    <property type="evidence" value="ECO:0007669"/>
    <property type="project" value="TreeGrafter"/>
</dbReference>
<dbReference type="RefSeq" id="WP_136452550.1">
    <property type="nucleotide sequence ID" value="NZ_SSWH01000001.1"/>
</dbReference>
<evidence type="ECO:0000256" key="10">
    <source>
        <dbReference type="PROSITE-ProRule" id="PRU01251"/>
    </source>
</evidence>
<dbReference type="FunFam" id="1.10.8.60:FF:000017">
    <property type="entry name" value="ATP-dependent chaperone ClpB"/>
    <property type="match status" value="1"/>
</dbReference>
<dbReference type="OrthoDB" id="9803641at2"/>
<dbReference type="Pfam" id="PF02861">
    <property type="entry name" value="Clp_N"/>
    <property type="match status" value="1"/>
</dbReference>
<keyword evidence="4 11" id="KW-0547">Nucleotide-binding</keyword>
<evidence type="ECO:0000256" key="6">
    <source>
        <dbReference type="ARBA" id="ARBA00023016"/>
    </source>
</evidence>
<dbReference type="PANTHER" id="PTHR11638">
    <property type="entry name" value="ATP-DEPENDENT CLP PROTEASE"/>
    <property type="match status" value="1"/>
</dbReference>
<dbReference type="PROSITE" id="PS51903">
    <property type="entry name" value="CLP_R"/>
    <property type="match status" value="1"/>
</dbReference>
<keyword evidence="7 12" id="KW-0175">Coiled coil</keyword>
<evidence type="ECO:0000256" key="12">
    <source>
        <dbReference type="RuleBase" id="RU362034"/>
    </source>
</evidence>
<dbReference type="CDD" id="cd19499">
    <property type="entry name" value="RecA-like_ClpB_Hsp104-like"/>
    <property type="match status" value="1"/>
</dbReference>
<dbReference type="Pfam" id="PF00004">
    <property type="entry name" value="AAA"/>
    <property type="match status" value="1"/>
</dbReference>
<evidence type="ECO:0000256" key="3">
    <source>
        <dbReference type="ARBA" id="ARBA00022737"/>
    </source>
</evidence>
<dbReference type="Gene3D" id="3.40.50.300">
    <property type="entry name" value="P-loop containing nucleotide triphosphate hydrolases"/>
    <property type="match status" value="3"/>
</dbReference>
<dbReference type="InterPro" id="IPR036628">
    <property type="entry name" value="Clp_N_dom_sf"/>
</dbReference>
<evidence type="ECO:0000256" key="7">
    <source>
        <dbReference type="ARBA" id="ARBA00023054"/>
    </source>
</evidence>
<dbReference type="Pfam" id="PF10431">
    <property type="entry name" value="ClpB_D2-small"/>
    <property type="match status" value="1"/>
</dbReference>
<dbReference type="FunFam" id="3.40.50.300:FF:000010">
    <property type="entry name" value="Chaperone clpB 1, putative"/>
    <property type="match status" value="1"/>
</dbReference>
<dbReference type="InterPro" id="IPR004176">
    <property type="entry name" value="Clp_R_N"/>
</dbReference>
<dbReference type="PRINTS" id="PR00300">
    <property type="entry name" value="CLPPROTEASEA"/>
</dbReference>
<comment type="similarity">
    <text evidence="2 11">Belongs to the ClpA/ClpB family.</text>
</comment>
<dbReference type="AlphaFoldDB" id="A0A4V3Z682"/>
<evidence type="ECO:0000313" key="15">
    <source>
        <dbReference type="Proteomes" id="UP000305233"/>
    </source>
</evidence>
<sequence length="871" mass="94633">MDTNFTTKSREVLSAAAMNASTAGNAQIDTAHFLKALMDQREGIAVALLKAAGADPDTVSVQASNAIKALPASSGASVAQPQFSRQALQVVNTAKQEADRLGDQFVSTEHLLLALAADDGAAGGILRGLDLTREALAAALPGVRGEGRVNSPDPENTFQALEKFGTDLTEVARSGKLDPVIGRDTEIRRVVQVLSRRTKNNPVLIGEPGVGKTAVVEGLAQRIVAGDVPESLRGKRLISLDLGSMIAGAKYRGEFEERLKAVLEEIRASDGEVVTFIDELHTVVGAGASEGSMDAGNMLKPMLARGELRLIGATTLDEYRENVEKDPALERRFQQVYVGEPSVPDTIGILRGLKQRYEAHHKVSIADSALVAAATLSHRYIPGRQLPDKAIDLVDEAASRLRMEIDSAPVEIDELRRSLERMRMEEMALSRERDEASVERLEALRAEMADRQEELDGLNARWESEKAGLNRVGELKASLDDLRSQADRAQREGDLETASRILYGQIPGLERELSEAQAAEEQTVNTPDLMVAEEVTANDIAEVISAWTGIPAGRMLQGESQKLLEMEERIGSRLIGQRRAVTAVSDAVRRARAGVSDPNRPTGSFLFLGPTGVGKTELAKALADFLFDDERAMVRIDMSEYSEKHSVARLVGAPPGYVGYEEGGQLTEAVRRRPYSVVLLDEVEKAHPEVFDLLLQVLDDGRLTDGQGRTVDFRNVILVLTSNLGSQFLVDPSLDDAAKRAAVMSAVNANFRPEFLNRLDDVVIFDPLGLDELSRIVDLQVDQLAERLRDRRLELDVSAAASEWLALTGFDPAYGARPLRRLVQREIGDRLAKGILSGDIVEGDTVVVDRSEEDDAALDETGLTVRAAGQM</sequence>
<dbReference type="InterPro" id="IPR017730">
    <property type="entry name" value="Chaperonin_ClpB"/>
</dbReference>
<dbReference type="InterPro" id="IPR050130">
    <property type="entry name" value="ClpA_ClpB"/>
</dbReference>
<keyword evidence="6 12" id="KW-0346">Stress response</keyword>
<dbReference type="SUPFAM" id="SSF81923">
    <property type="entry name" value="Double Clp-N motif"/>
    <property type="match status" value="1"/>
</dbReference>
<dbReference type="SUPFAM" id="SSF52540">
    <property type="entry name" value="P-loop containing nucleoside triphosphate hydrolases"/>
    <property type="match status" value="2"/>
</dbReference>
<keyword evidence="8 11" id="KW-0143">Chaperone</keyword>
<dbReference type="InterPro" id="IPR003959">
    <property type="entry name" value="ATPase_AAA_core"/>
</dbReference>
<dbReference type="FunFam" id="3.40.50.300:FF:000025">
    <property type="entry name" value="ATP-dependent Clp protease subunit"/>
    <property type="match status" value="1"/>
</dbReference>
<dbReference type="InterPro" id="IPR027417">
    <property type="entry name" value="P-loop_NTPase"/>
</dbReference>
<dbReference type="GO" id="GO:0042026">
    <property type="term" value="P:protein refolding"/>
    <property type="evidence" value="ECO:0007669"/>
    <property type="project" value="UniProtKB-UniRule"/>
</dbReference>
<dbReference type="InterPro" id="IPR018368">
    <property type="entry name" value="ClpA/B_CS1"/>
</dbReference>
<feature type="domain" description="Clp R" evidence="13">
    <location>
        <begin position="1"/>
        <end position="146"/>
    </location>
</feature>
<comment type="subcellular location">
    <subcellularLocation>
        <location evidence="1 12">Cytoplasm</location>
    </subcellularLocation>
</comment>
<evidence type="ECO:0000256" key="9">
    <source>
        <dbReference type="ARBA" id="ARBA00026057"/>
    </source>
</evidence>